<organism evidence="13 14">
    <name type="scientific">Altererythrobacter lutimaris</name>
    <dbReference type="NCBI Taxonomy" id="2743979"/>
    <lineage>
        <taxon>Bacteria</taxon>
        <taxon>Pseudomonadati</taxon>
        <taxon>Pseudomonadota</taxon>
        <taxon>Alphaproteobacteria</taxon>
        <taxon>Sphingomonadales</taxon>
        <taxon>Erythrobacteraceae</taxon>
        <taxon>Altererythrobacter</taxon>
    </lineage>
</organism>
<dbReference type="PANTHER" id="PTHR42801:SF7">
    <property type="entry name" value="SLL1159 PROTEIN"/>
    <property type="match status" value="1"/>
</dbReference>
<keyword evidence="14" id="KW-1185">Reference proteome</keyword>
<comment type="function">
    <text evidence="1">Thiol-specific peroxidase that catalyzes the reduction of hydrogen peroxide and organic hydroperoxides to water and alcohols, respectively. Plays a role in cell protection against oxidative stress by detoxifying peroxides and as sensor of hydrogen peroxide-mediated signaling events.</text>
</comment>
<keyword evidence="6" id="KW-1015">Disulfide bond</keyword>
<dbReference type="InterPro" id="IPR000866">
    <property type="entry name" value="AhpC/TSA"/>
</dbReference>
<dbReference type="GO" id="GO:0034599">
    <property type="term" value="P:cellular response to oxidative stress"/>
    <property type="evidence" value="ECO:0007669"/>
    <property type="project" value="TreeGrafter"/>
</dbReference>
<dbReference type="InterPro" id="IPR013766">
    <property type="entry name" value="Thioredoxin_domain"/>
</dbReference>
<reference evidence="13 14" key="1">
    <citation type="submission" date="2020-06" db="EMBL/GenBank/DDBJ databases">
        <title>Altererythrobacter lutimaris sp. nov., a marine bacterium isolated from a tidal flat.</title>
        <authorList>
            <person name="Kim D."/>
            <person name="Yoo Y."/>
            <person name="Kim J.-J."/>
        </authorList>
    </citation>
    <scope>NUCLEOTIDE SEQUENCE [LARGE SCALE GENOMIC DNA]</scope>
    <source>
        <strain evidence="13 14">JGD-16</strain>
    </source>
</reference>
<dbReference type="InterPro" id="IPR036249">
    <property type="entry name" value="Thioredoxin-like_sf"/>
</dbReference>
<evidence type="ECO:0000313" key="14">
    <source>
        <dbReference type="Proteomes" id="UP000546031"/>
    </source>
</evidence>
<keyword evidence="4" id="KW-0049">Antioxidant</keyword>
<evidence type="ECO:0000256" key="7">
    <source>
        <dbReference type="ARBA" id="ARBA00023284"/>
    </source>
</evidence>
<evidence type="ECO:0000256" key="6">
    <source>
        <dbReference type="ARBA" id="ARBA00023157"/>
    </source>
</evidence>
<evidence type="ECO:0000256" key="1">
    <source>
        <dbReference type="ARBA" id="ARBA00003330"/>
    </source>
</evidence>
<evidence type="ECO:0000256" key="4">
    <source>
        <dbReference type="ARBA" id="ARBA00022862"/>
    </source>
</evidence>
<sequence>MLKKLGLGVGAILVLLLVAAAWFLGPALFPPTNMQAGETLGERVPVDMELRNENGNVASISDVAGENGTVLVMVRSADWCPFCVAQLKDHAAIAEDIASQGYRLVGLSYDEPELLADFATEQEIPYALLSDTESRFIDAVGLRDPQYGEGHMAEGVPRASVLVIAPDGTLKAKFVSEDYRQRPSNEQVLELIASATS</sequence>
<evidence type="ECO:0000256" key="5">
    <source>
        <dbReference type="ARBA" id="ARBA00023002"/>
    </source>
</evidence>
<proteinExistence type="inferred from homology"/>
<accession>A0A850HBU8</accession>
<dbReference type="GO" id="GO:0005737">
    <property type="term" value="C:cytoplasm"/>
    <property type="evidence" value="ECO:0007669"/>
    <property type="project" value="TreeGrafter"/>
</dbReference>
<dbReference type="EC" id="1.11.1.24" evidence="2"/>
<evidence type="ECO:0000259" key="12">
    <source>
        <dbReference type="PROSITE" id="PS51352"/>
    </source>
</evidence>
<dbReference type="Proteomes" id="UP000546031">
    <property type="component" value="Unassembled WGS sequence"/>
</dbReference>
<dbReference type="EMBL" id="JABWTA010000001">
    <property type="protein sequence ID" value="NVE95020.1"/>
    <property type="molecule type" value="Genomic_DNA"/>
</dbReference>
<protein>
    <recommendedName>
        <fullName evidence="2">thioredoxin-dependent peroxiredoxin</fullName>
        <ecNumber evidence="2">1.11.1.24</ecNumber>
    </recommendedName>
    <alternativeName>
        <fullName evidence="8">Thioredoxin peroxidase</fullName>
    </alternativeName>
    <alternativeName>
        <fullName evidence="10">Thioredoxin-dependent peroxiredoxin Bcp</fullName>
    </alternativeName>
</protein>
<dbReference type="Pfam" id="PF00578">
    <property type="entry name" value="AhpC-TSA"/>
    <property type="match status" value="1"/>
</dbReference>
<evidence type="ECO:0000256" key="8">
    <source>
        <dbReference type="ARBA" id="ARBA00032824"/>
    </source>
</evidence>
<dbReference type="Gene3D" id="3.40.30.10">
    <property type="entry name" value="Glutaredoxin"/>
    <property type="match status" value="1"/>
</dbReference>
<keyword evidence="7" id="KW-0676">Redox-active center</keyword>
<evidence type="ECO:0000313" key="13">
    <source>
        <dbReference type="EMBL" id="NVE95020.1"/>
    </source>
</evidence>
<evidence type="ECO:0000256" key="3">
    <source>
        <dbReference type="ARBA" id="ARBA00022559"/>
    </source>
</evidence>
<dbReference type="RefSeq" id="WP_176273228.1">
    <property type="nucleotide sequence ID" value="NZ_JABWTA010000001.1"/>
</dbReference>
<dbReference type="PROSITE" id="PS51352">
    <property type="entry name" value="THIOREDOXIN_2"/>
    <property type="match status" value="1"/>
</dbReference>
<gene>
    <name evidence="13" type="ORF">HUO12_08940</name>
</gene>
<keyword evidence="3" id="KW-0575">Peroxidase</keyword>
<evidence type="ECO:0000256" key="2">
    <source>
        <dbReference type="ARBA" id="ARBA00013017"/>
    </source>
</evidence>
<feature type="domain" description="Thioredoxin" evidence="12">
    <location>
        <begin position="38"/>
        <end position="197"/>
    </location>
</feature>
<dbReference type="PANTHER" id="PTHR42801">
    <property type="entry name" value="THIOREDOXIN-DEPENDENT PEROXIDE REDUCTASE"/>
    <property type="match status" value="1"/>
</dbReference>
<dbReference type="AlphaFoldDB" id="A0A850HBU8"/>
<dbReference type="GO" id="GO:0045454">
    <property type="term" value="P:cell redox homeostasis"/>
    <property type="evidence" value="ECO:0007669"/>
    <property type="project" value="TreeGrafter"/>
</dbReference>
<name>A0A850HBU8_9SPHN</name>
<dbReference type="InterPro" id="IPR050924">
    <property type="entry name" value="Peroxiredoxin_BCP/PrxQ"/>
</dbReference>
<evidence type="ECO:0000256" key="9">
    <source>
        <dbReference type="ARBA" id="ARBA00038489"/>
    </source>
</evidence>
<dbReference type="SUPFAM" id="SSF52833">
    <property type="entry name" value="Thioredoxin-like"/>
    <property type="match status" value="1"/>
</dbReference>
<evidence type="ECO:0000256" key="11">
    <source>
        <dbReference type="ARBA" id="ARBA00049091"/>
    </source>
</evidence>
<comment type="caution">
    <text evidence="13">The sequence shown here is derived from an EMBL/GenBank/DDBJ whole genome shotgun (WGS) entry which is preliminary data.</text>
</comment>
<keyword evidence="5" id="KW-0560">Oxidoreductase</keyword>
<evidence type="ECO:0000256" key="10">
    <source>
        <dbReference type="ARBA" id="ARBA00042639"/>
    </source>
</evidence>
<comment type="similarity">
    <text evidence="9">Belongs to the peroxiredoxin family. BCP/PrxQ subfamily.</text>
</comment>
<dbReference type="GO" id="GO:0008379">
    <property type="term" value="F:thioredoxin peroxidase activity"/>
    <property type="evidence" value="ECO:0007669"/>
    <property type="project" value="TreeGrafter"/>
</dbReference>
<comment type="catalytic activity">
    <reaction evidence="11">
        <text>a hydroperoxide + [thioredoxin]-dithiol = an alcohol + [thioredoxin]-disulfide + H2O</text>
        <dbReference type="Rhea" id="RHEA:62620"/>
        <dbReference type="Rhea" id="RHEA-COMP:10698"/>
        <dbReference type="Rhea" id="RHEA-COMP:10700"/>
        <dbReference type="ChEBI" id="CHEBI:15377"/>
        <dbReference type="ChEBI" id="CHEBI:29950"/>
        <dbReference type="ChEBI" id="CHEBI:30879"/>
        <dbReference type="ChEBI" id="CHEBI:35924"/>
        <dbReference type="ChEBI" id="CHEBI:50058"/>
        <dbReference type="EC" id="1.11.1.24"/>
    </reaction>
</comment>